<dbReference type="EMBL" id="JANVFU010000009">
    <property type="protein sequence ID" value="KAJ3742930.1"/>
    <property type="molecule type" value="Genomic_DNA"/>
</dbReference>
<evidence type="ECO:0000313" key="3">
    <source>
        <dbReference type="EMBL" id="KAJ3982442.1"/>
    </source>
</evidence>
<dbReference type="AlphaFoldDB" id="A0A9W8NXU7"/>
<protein>
    <submittedName>
        <fullName evidence="2">Uncharacterized protein</fullName>
    </submittedName>
</protein>
<evidence type="ECO:0000313" key="2">
    <source>
        <dbReference type="EMBL" id="KAJ3742930.1"/>
    </source>
</evidence>
<dbReference type="Proteomes" id="UP001142393">
    <property type="component" value="Unassembled WGS sequence"/>
</dbReference>
<name>A0A9W8NXU7_9AGAR</name>
<reference evidence="2" key="1">
    <citation type="submission" date="2022-08" db="EMBL/GenBank/DDBJ databases">
        <authorList>
            <consortium name="DOE Joint Genome Institute"/>
            <person name="Min B."/>
            <person name="Sierra-Patev S."/>
            <person name="Naranjo-Ortiz M."/>
            <person name="Looney B."/>
            <person name="Konkel Z."/>
            <person name="Slot J.C."/>
            <person name="Sakamoto Y."/>
            <person name="Steenwyk J.L."/>
            <person name="Rokas A."/>
            <person name="Carro J."/>
            <person name="Camarero S."/>
            <person name="Ferreira P."/>
            <person name="Molpeceres G."/>
            <person name="Ruiz-duenas F.J."/>
            <person name="Serrano A."/>
            <person name="Henrissat B."/>
            <person name="Drula E."/>
            <person name="Hughes K.W."/>
            <person name="Mata J.L."/>
            <person name="Ishikawa N.K."/>
            <person name="Vargas-Isla R."/>
            <person name="Ushijima S."/>
            <person name="Smith C.A."/>
            <person name="Ahrendt S."/>
            <person name="Andreopoulos W."/>
            <person name="He G."/>
            <person name="LaButti K."/>
            <person name="Lipzen A."/>
            <person name="Ng V."/>
            <person name="Riley R."/>
            <person name="Sandor L."/>
            <person name="Barry K."/>
            <person name="Martinez A.T."/>
            <person name="Xiao Y."/>
            <person name="Gibbons J.G."/>
            <person name="Terashima K."/>
            <person name="Hibbett D.S."/>
            <person name="Grigoriev I.V."/>
        </authorList>
    </citation>
    <scope>NUCLEOTIDE SEQUENCE</scope>
    <source>
        <strain evidence="2">TFB7810</strain>
    </source>
</reference>
<comment type="caution">
    <text evidence="2">The sequence shown here is derived from an EMBL/GenBank/DDBJ whole genome shotgun (WGS) entry which is preliminary data.</text>
</comment>
<sequence>MYFTSSFIGLLSLATACIPGITAANNDVWVRSLSSEPIDAMVSGFSTGGGDTNWFPLPSNYDNPGTSLWLRTGWELIAFRDHDNQNTTRVGFYEDFAASETFVTFYSFDYVAFSDVNPEV</sequence>
<proteinExistence type="predicted"/>
<keyword evidence="1" id="KW-0732">Signal</keyword>
<keyword evidence="4" id="KW-1185">Reference proteome</keyword>
<feature type="signal peptide" evidence="1">
    <location>
        <begin position="1"/>
        <end position="23"/>
    </location>
</feature>
<evidence type="ECO:0000313" key="4">
    <source>
        <dbReference type="Proteomes" id="UP001142393"/>
    </source>
</evidence>
<gene>
    <name evidence="2" type="ORF">DFH05DRAFT_1544137</name>
    <name evidence="3" type="ORF">F5890DRAFT_370019</name>
</gene>
<accession>A0AA38PVP7</accession>
<dbReference type="Proteomes" id="UP001163850">
    <property type="component" value="Unassembled WGS sequence"/>
</dbReference>
<dbReference type="EMBL" id="MU802062">
    <property type="protein sequence ID" value="KAJ3982442.1"/>
    <property type="molecule type" value="Genomic_DNA"/>
</dbReference>
<evidence type="ECO:0000256" key="1">
    <source>
        <dbReference type="SAM" id="SignalP"/>
    </source>
</evidence>
<feature type="chain" id="PRO_5044703640" evidence="1">
    <location>
        <begin position="24"/>
        <end position="120"/>
    </location>
</feature>
<organism evidence="2 4">
    <name type="scientific">Lentinula detonsa</name>
    <dbReference type="NCBI Taxonomy" id="2804962"/>
    <lineage>
        <taxon>Eukaryota</taxon>
        <taxon>Fungi</taxon>
        <taxon>Dikarya</taxon>
        <taxon>Basidiomycota</taxon>
        <taxon>Agaricomycotina</taxon>
        <taxon>Agaricomycetes</taxon>
        <taxon>Agaricomycetidae</taxon>
        <taxon>Agaricales</taxon>
        <taxon>Marasmiineae</taxon>
        <taxon>Omphalotaceae</taxon>
        <taxon>Lentinula</taxon>
    </lineage>
</organism>
<accession>A0A9W8NXU7</accession>
<reference evidence="2 4" key="3">
    <citation type="journal article" date="2023" name="Proc. Natl. Acad. Sci. U.S.A.">
        <title>A global phylogenomic analysis of the shiitake genus Lentinula.</title>
        <authorList>
            <person name="Sierra-Patev S."/>
            <person name="Min B."/>
            <person name="Naranjo-Ortiz M."/>
            <person name="Looney B."/>
            <person name="Konkel Z."/>
            <person name="Slot J.C."/>
            <person name="Sakamoto Y."/>
            <person name="Steenwyk J.L."/>
            <person name="Rokas A."/>
            <person name="Carro J."/>
            <person name="Camarero S."/>
            <person name="Ferreira P."/>
            <person name="Molpeceres G."/>
            <person name="Ruiz-Duenas F.J."/>
            <person name="Serrano A."/>
            <person name="Henrissat B."/>
            <person name="Drula E."/>
            <person name="Hughes K.W."/>
            <person name="Mata J.L."/>
            <person name="Ishikawa N.K."/>
            <person name="Vargas-Isla R."/>
            <person name="Ushijima S."/>
            <person name="Smith C.A."/>
            <person name="Donoghue J."/>
            <person name="Ahrendt S."/>
            <person name="Andreopoulos W."/>
            <person name="He G."/>
            <person name="LaButti K."/>
            <person name="Lipzen A."/>
            <person name="Ng V."/>
            <person name="Riley R."/>
            <person name="Sandor L."/>
            <person name="Barry K."/>
            <person name="Martinez A.T."/>
            <person name="Xiao Y."/>
            <person name="Gibbons J.G."/>
            <person name="Terashima K."/>
            <person name="Grigoriev I.V."/>
            <person name="Hibbett D."/>
        </authorList>
    </citation>
    <scope>NUCLEOTIDE SEQUENCE [LARGE SCALE GENOMIC DNA]</scope>
    <source>
        <strain evidence="2 4">TFB7810</strain>
    </source>
</reference>
<reference evidence="3" key="2">
    <citation type="submission" date="2022-08" db="EMBL/GenBank/DDBJ databases">
        <authorList>
            <consortium name="DOE Joint Genome Institute"/>
            <person name="Min B."/>
            <person name="Riley R."/>
            <person name="Sierra-Patev S."/>
            <person name="Naranjo-Ortiz M."/>
            <person name="Looney B."/>
            <person name="Konkel Z."/>
            <person name="Slot J.C."/>
            <person name="Sakamoto Y."/>
            <person name="Steenwyk J.L."/>
            <person name="Rokas A."/>
            <person name="Carro J."/>
            <person name="Camarero S."/>
            <person name="Ferreira P."/>
            <person name="Molpeceres G."/>
            <person name="Ruiz-Duenas F.J."/>
            <person name="Serrano A."/>
            <person name="Henrissat B."/>
            <person name="Drula E."/>
            <person name="Hughes K.W."/>
            <person name="Mata J.L."/>
            <person name="Ishikawa N.K."/>
            <person name="Vargas-Isla R."/>
            <person name="Ushijima S."/>
            <person name="Smith C.A."/>
            <person name="Ahrendt S."/>
            <person name="Andreopoulos W."/>
            <person name="He G."/>
            <person name="Labutti K."/>
            <person name="Lipzen A."/>
            <person name="Ng V."/>
            <person name="Sandor L."/>
            <person name="Barry K."/>
            <person name="Martinez A.T."/>
            <person name="Xiao Y."/>
            <person name="Gibbons J.G."/>
            <person name="Terashima K."/>
            <person name="Hibbett D.S."/>
            <person name="Grigoriev I.V."/>
        </authorList>
    </citation>
    <scope>NUCLEOTIDE SEQUENCE</scope>
    <source>
        <strain evidence="3">TFB7829</strain>
    </source>
</reference>